<dbReference type="EMBL" id="JASCZI010060461">
    <property type="protein sequence ID" value="MED6132134.1"/>
    <property type="molecule type" value="Genomic_DNA"/>
</dbReference>
<protein>
    <submittedName>
        <fullName evidence="2">Uncharacterized protein</fullName>
    </submittedName>
</protein>
<sequence>MTDSHSLTPQTSTSNPTYRDSLRRLHSPLSSTILFAGAATTRLCQPIAVSDCWPIIPWVRALLQTSRFDEIHTPLPRLVVFLESSPHHHAVADSSPYHHLAAALSSLLATSSSSLLDAV</sequence>
<name>A0ABU6S7I5_9FABA</name>
<comment type="caution">
    <text evidence="2">The sequence shown here is derived from an EMBL/GenBank/DDBJ whole genome shotgun (WGS) entry which is preliminary data.</text>
</comment>
<feature type="region of interest" description="Disordered" evidence="1">
    <location>
        <begin position="1"/>
        <end position="21"/>
    </location>
</feature>
<dbReference type="Proteomes" id="UP001341840">
    <property type="component" value="Unassembled WGS sequence"/>
</dbReference>
<keyword evidence="3" id="KW-1185">Reference proteome</keyword>
<reference evidence="2 3" key="1">
    <citation type="journal article" date="2023" name="Plants (Basel)">
        <title>Bridging the Gap: Combining Genomics and Transcriptomics Approaches to Understand Stylosanthes scabra, an Orphan Legume from the Brazilian Caatinga.</title>
        <authorList>
            <person name="Ferreira-Neto J.R.C."/>
            <person name="da Silva M.D."/>
            <person name="Binneck E."/>
            <person name="de Melo N.F."/>
            <person name="da Silva R.H."/>
            <person name="de Melo A.L.T.M."/>
            <person name="Pandolfi V."/>
            <person name="Bustamante F.O."/>
            <person name="Brasileiro-Vidal A.C."/>
            <person name="Benko-Iseppon A.M."/>
        </authorList>
    </citation>
    <scope>NUCLEOTIDE SEQUENCE [LARGE SCALE GENOMIC DNA]</scope>
    <source>
        <tissue evidence="2">Leaves</tissue>
    </source>
</reference>
<evidence type="ECO:0000313" key="3">
    <source>
        <dbReference type="Proteomes" id="UP001341840"/>
    </source>
</evidence>
<proteinExistence type="predicted"/>
<feature type="compositionally biased region" description="Polar residues" evidence="1">
    <location>
        <begin position="1"/>
        <end position="18"/>
    </location>
</feature>
<evidence type="ECO:0000313" key="2">
    <source>
        <dbReference type="EMBL" id="MED6132134.1"/>
    </source>
</evidence>
<evidence type="ECO:0000256" key="1">
    <source>
        <dbReference type="SAM" id="MobiDB-lite"/>
    </source>
</evidence>
<accession>A0ABU6S7I5</accession>
<gene>
    <name evidence="2" type="ORF">PIB30_016346</name>
</gene>
<organism evidence="2 3">
    <name type="scientific">Stylosanthes scabra</name>
    <dbReference type="NCBI Taxonomy" id="79078"/>
    <lineage>
        <taxon>Eukaryota</taxon>
        <taxon>Viridiplantae</taxon>
        <taxon>Streptophyta</taxon>
        <taxon>Embryophyta</taxon>
        <taxon>Tracheophyta</taxon>
        <taxon>Spermatophyta</taxon>
        <taxon>Magnoliopsida</taxon>
        <taxon>eudicotyledons</taxon>
        <taxon>Gunneridae</taxon>
        <taxon>Pentapetalae</taxon>
        <taxon>rosids</taxon>
        <taxon>fabids</taxon>
        <taxon>Fabales</taxon>
        <taxon>Fabaceae</taxon>
        <taxon>Papilionoideae</taxon>
        <taxon>50 kb inversion clade</taxon>
        <taxon>dalbergioids sensu lato</taxon>
        <taxon>Dalbergieae</taxon>
        <taxon>Pterocarpus clade</taxon>
        <taxon>Stylosanthes</taxon>
    </lineage>
</organism>